<dbReference type="PANTHER" id="PTHR43105:SF12">
    <property type="entry name" value="NADH-QUINONE OXIDOREDUCTASE SUBUNIT G"/>
    <property type="match status" value="1"/>
</dbReference>
<dbReference type="PROSITE" id="PS00641">
    <property type="entry name" value="COMPLEX1_75K_1"/>
    <property type="match status" value="1"/>
</dbReference>
<evidence type="ECO:0000313" key="17">
    <source>
        <dbReference type="Proteomes" id="UP001163687"/>
    </source>
</evidence>
<dbReference type="AlphaFoldDB" id="A0AA35CJ70"/>
<feature type="domain" description="2Fe-2S ferredoxin-type" evidence="13">
    <location>
        <begin position="4"/>
        <end position="82"/>
    </location>
</feature>
<dbReference type="Pfam" id="PF00384">
    <property type="entry name" value="Molybdopterin"/>
    <property type="match status" value="1"/>
</dbReference>
<evidence type="ECO:0000256" key="4">
    <source>
        <dbReference type="ARBA" id="ARBA00022714"/>
    </source>
</evidence>
<dbReference type="Pfam" id="PF10588">
    <property type="entry name" value="NADH-G_4Fe-4S_3"/>
    <property type="match status" value="1"/>
</dbReference>
<dbReference type="Pfam" id="PF04879">
    <property type="entry name" value="Molybdop_Fe4S4"/>
    <property type="match status" value="1"/>
</dbReference>
<evidence type="ECO:0000256" key="10">
    <source>
        <dbReference type="ARBA" id="ARBA00023027"/>
    </source>
</evidence>
<keyword evidence="8 12" id="KW-0408">Iron</keyword>
<gene>
    <name evidence="16" type="primary">nuoG</name>
    <name evidence="16" type="ORF">caldi_05440</name>
</gene>
<evidence type="ECO:0000256" key="5">
    <source>
        <dbReference type="ARBA" id="ARBA00022719"/>
    </source>
</evidence>
<dbReference type="InterPro" id="IPR000283">
    <property type="entry name" value="NADH_UbQ_OxRdtase_75kDa_su_CS"/>
</dbReference>
<dbReference type="RefSeq" id="WP_264843581.1">
    <property type="nucleotide sequence ID" value="NZ_AP025628.1"/>
</dbReference>
<accession>A0AA35CJ70</accession>
<dbReference type="Gene3D" id="2.40.40.20">
    <property type="match status" value="1"/>
</dbReference>
<comment type="cofactor">
    <cofactor evidence="12">
        <name>[2Fe-2S] cluster</name>
        <dbReference type="ChEBI" id="CHEBI:190135"/>
    </cofactor>
    <text evidence="12">Binds 1 [2Fe-2S] cluster per subunit.</text>
</comment>
<dbReference type="PROSITE" id="PS51669">
    <property type="entry name" value="4FE4S_MOW_BIS_MGD"/>
    <property type="match status" value="1"/>
</dbReference>
<proteinExistence type="inferred from homology"/>
<dbReference type="InterPro" id="IPR006657">
    <property type="entry name" value="MoPterin_dinucl-bd_dom"/>
</dbReference>
<dbReference type="Gene3D" id="2.20.25.90">
    <property type="entry name" value="ADC-like domains"/>
    <property type="match status" value="1"/>
</dbReference>
<dbReference type="InterPro" id="IPR050123">
    <property type="entry name" value="Prok_molybdopt-oxidoreductase"/>
</dbReference>
<keyword evidence="9 12" id="KW-0411">Iron-sulfur</keyword>
<dbReference type="FunFam" id="3.10.20.740:FF:000001">
    <property type="entry name" value="NADH-quinone oxidoreductase subunit G"/>
    <property type="match status" value="1"/>
</dbReference>
<evidence type="ECO:0000259" key="15">
    <source>
        <dbReference type="PROSITE" id="PS51839"/>
    </source>
</evidence>
<evidence type="ECO:0000256" key="11">
    <source>
        <dbReference type="ARBA" id="ARBA00047712"/>
    </source>
</evidence>
<dbReference type="GO" id="GO:0051539">
    <property type="term" value="F:4 iron, 4 sulfur cluster binding"/>
    <property type="evidence" value="ECO:0007669"/>
    <property type="project" value="UniProtKB-KW"/>
</dbReference>
<dbReference type="NCBIfam" id="TIGR01973">
    <property type="entry name" value="NuoG"/>
    <property type="match status" value="1"/>
</dbReference>
<evidence type="ECO:0000259" key="14">
    <source>
        <dbReference type="PROSITE" id="PS51669"/>
    </source>
</evidence>
<dbReference type="GO" id="GO:0003954">
    <property type="term" value="F:NADH dehydrogenase activity"/>
    <property type="evidence" value="ECO:0007669"/>
    <property type="project" value="TreeGrafter"/>
</dbReference>
<dbReference type="GO" id="GO:0042773">
    <property type="term" value="P:ATP synthesis coupled electron transport"/>
    <property type="evidence" value="ECO:0007669"/>
    <property type="project" value="InterPro"/>
</dbReference>
<keyword evidence="4 12" id="KW-0001">2Fe-2S</keyword>
<evidence type="ECO:0000256" key="12">
    <source>
        <dbReference type="RuleBase" id="RU003525"/>
    </source>
</evidence>
<feature type="domain" description="4Fe-4S Mo/W bis-MGD-type" evidence="14">
    <location>
        <begin position="220"/>
        <end position="275"/>
    </location>
</feature>
<evidence type="ECO:0000256" key="2">
    <source>
        <dbReference type="ARBA" id="ARBA00005404"/>
    </source>
</evidence>
<keyword evidence="10 12" id="KW-0520">NAD</keyword>
<dbReference type="CDD" id="cd00207">
    <property type="entry name" value="fer2"/>
    <property type="match status" value="1"/>
</dbReference>
<dbReference type="GO" id="GO:0016020">
    <property type="term" value="C:membrane"/>
    <property type="evidence" value="ECO:0007669"/>
    <property type="project" value="InterPro"/>
</dbReference>
<dbReference type="InterPro" id="IPR054351">
    <property type="entry name" value="NADH_UbQ_OxRdtase_ferredoxin"/>
</dbReference>
<dbReference type="SUPFAM" id="SSF54292">
    <property type="entry name" value="2Fe-2S ferredoxin-like"/>
    <property type="match status" value="1"/>
</dbReference>
<keyword evidence="5 12" id="KW-0874">Quinone</keyword>
<evidence type="ECO:0000256" key="3">
    <source>
        <dbReference type="ARBA" id="ARBA00022485"/>
    </source>
</evidence>
<dbReference type="SMART" id="SM00929">
    <property type="entry name" value="NADH-G_4Fe-4S_3"/>
    <property type="match status" value="1"/>
</dbReference>
<keyword evidence="6 12" id="KW-0479">Metal-binding</keyword>
<dbReference type="InterPro" id="IPR006656">
    <property type="entry name" value="Mopterin_OxRdtase"/>
</dbReference>
<protein>
    <recommendedName>
        <fullName evidence="12">NADH-quinone oxidoreductase</fullName>
        <ecNumber evidence="12">7.1.1.-</ecNumber>
    </recommendedName>
</protein>
<dbReference type="InterPro" id="IPR019574">
    <property type="entry name" value="NADH_UbQ_OxRdtase_Gsu_4Fe4S-bd"/>
</dbReference>
<dbReference type="Gene3D" id="3.40.228.10">
    <property type="entry name" value="Dimethylsulfoxide Reductase, domain 2"/>
    <property type="match status" value="1"/>
</dbReference>
<dbReference type="GO" id="GO:0048038">
    <property type="term" value="F:quinone binding"/>
    <property type="evidence" value="ECO:0007669"/>
    <property type="project" value="UniProtKB-UniRule"/>
</dbReference>
<dbReference type="Gene3D" id="3.10.20.740">
    <property type="match status" value="1"/>
</dbReference>
<dbReference type="PROSITE" id="PS51839">
    <property type="entry name" value="4FE4S_HC3"/>
    <property type="match status" value="1"/>
</dbReference>
<dbReference type="InterPro" id="IPR010228">
    <property type="entry name" value="NADH_UbQ_OxRdtase_Gsu"/>
</dbReference>
<evidence type="ECO:0000256" key="8">
    <source>
        <dbReference type="ARBA" id="ARBA00023004"/>
    </source>
</evidence>
<dbReference type="Gene3D" id="3.30.70.20">
    <property type="match status" value="1"/>
</dbReference>
<dbReference type="PANTHER" id="PTHR43105">
    <property type="entry name" value="RESPIRATORY NITRATE REDUCTASE"/>
    <property type="match status" value="1"/>
</dbReference>
<dbReference type="SUPFAM" id="SSF53706">
    <property type="entry name" value="Formate dehydrogenase/DMSO reductase, domains 1-3"/>
    <property type="match status" value="1"/>
</dbReference>
<dbReference type="InterPro" id="IPR009010">
    <property type="entry name" value="Asp_de-COase-like_dom_sf"/>
</dbReference>
<dbReference type="PROSITE" id="PS00642">
    <property type="entry name" value="COMPLEX1_75K_2"/>
    <property type="match status" value="1"/>
</dbReference>
<evidence type="ECO:0000256" key="9">
    <source>
        <dbReference type="ARBA" id="ARBA00023014"/>
    </source>
</evidence>
<dbReference type="GO" id="GO:0008137">
    <property type="term" value="F:NADH dehydrogenase (ubiquinone) activity"/>
    <property type="evidence" value="ECO:0007669"/>
    <property type="project" value="UniProtKB-UniRule"/>
</dbReference>
<dbReference type="PROSITE" id="PS00643">
    <property type="entry name" value="COMPLEX1_75K_3"/>
    <property type="match status" value="1"/>
</dbReference>
<dbReference type="InterPro" id="IPR036010">
    <property type="entry name" value="2Fe-2S_ferredoxin-like_sf"/>
</dbReference>
<feature type="domain" description="4Fe-4S His(Cys)3-ligated-type" evidence="15">
    <location>
        <begin position="82"/>
        <end position="121"/>
    </location>
</feature>
<sequence length="818" mass="87162">MSQERVTVTIDGRTVQVPKGTLIIHAARQAGVEIPFFCYHPQMEPAGVCRMCLVQVEKMPKPVTACNTPVADGMVVYTQNDNVKGYQEGVLEFLLLHHPLDCPVCDKGGECQLQDLTFAYGKGTSRLLDPKQHKPKAVNLGPFIVLDEERCILCRRCVRYDDEIAVENQLVIEERGHDNLITTAAGLPYEHPFTGNVIDMCPVGALTSDLYRFKSRPWDLSKVESVCTGCSLACRVRLDFRHGRLLRVVTVDATNEGQWICDRGRFGYQYVHSGERVTQPLVRRDGRLVPVTWGEALAEAARRLGEIQAAHGAGAIGFIGGGRLTIEEAYLLQKFARAVVGTNNVDHRVTGQVTAGLAAFPGRLADLRDADVYLLVDVLPAEKAPVMDLPIRQALRRRRARLVSIGPATPKYRYRHGRIAVRPGQTAAVLEALARAVRGQVPAGVPEGVAPEAVEETAKLLTGARKIAAVWGGEGAAAGKALLGLLQALHSPKDGRTVHLLIPGEQNQSRAAAAAGVLPGYLPGFRSVQAGPTRDAVQRLWGRPVPQAAGLDTGAMLAAAARGELKALYLVGANPALTWPDGRLAREALERADLVIVHELFLTETARMAHIVFPAAPFTAKAGHYAALDGEVRPQAPAAQQAGGQAQPDGAILAALAREMGVAFKAGPREVAAELEQLLGGIRPGAVLPGAPAEILDRPFYEAPEAGAGEAGHTLAVVPVDRLFAGGGTVAFDEGVARVANRAQALLHPDDLARLGLAEGAPVRLEAGGEAIELTAVADDRVIPGTVQVPRHLPEAPVNRLGPGARVTVSRAAVEVTA</sequence>
<dbReference type="Proteomes" id="UP001163687">
    <property type="component" value="Chromosome"/>
</dbReference>
<dbReference type="EC" id="7.1.1.-" evidence="12"/>
<evidence type="ECO:0000313" key="16">
    <source>
        <dbReference type="EMBL" id="BDG59454.1"/>
    </source>
</evidence>
<dbReference type="GO" id="GO:0051537">
    <property type="term" value="F:2 iron, 2 sulfur cluster binding"/>
    <property type="evidence" value="ECO:0007669"/>
    <property type="project" value="UniProtKB-UniRule"/>
</dbReference>
<evidence type="ECO:0000256" key="6">
    <source>
        <dbReference type="ARBA" id="ARBA00022723"/>
    </source>
</evidence>
<dbReference type="SUPFAM" id="SSF54862">
    <property type="entry name" value="4Fe-4S ferredoxins"/>
    <property type="match status" value="1"/>
</dbReference>
<evidence type="ECO:0000256" key="1">
    <source>
        <dbReference type="ARBA" id="ARBA00001966"/>
    </source>
</evidence>
<dbReference type="InterPro" id="IPR001041">
    <property type="entry name" value="2Fe-2S_ferredoxin-type"/>
</dbReference>
<comment type="function">
    <text evidence="12">NDH-1 shuttles electrons from NADH, via FMN and iron-sulfur (Fe-S) centers, to quinones in the respiratory chain. Couples the redox reaction to proton translocation (for every two electrons transferred, four hydrogen ions are translocated across the cytoplasmic membrane), and thus conserves the redox energy in a proton gradient.</text>
</comment>
<dbReference type="GO" id="GO:0043546">
    <property type="term" value="F:molybdopterin cofactor binding"/>
    <property type="evidence" value="ECO:0007669"/>
    <property type="project" value="InterPro"/>
</dbReference>
<comment type="catalytic activity">
    <reaction evidence="11 12">
        <text>a quinone + NADH + 5 H(+)(in) = a quinol + NAD(+) + 4 H(+)(out)</text>
        <dbReference type="Rhea" id="RHEA:57888"/>
        <dbReference type="ChEBI" id="CHEBI:15378"/>
        <dbReference type="ChEBI" id="CHEBI:24646"/>
        <dbReference type="ChEBI" id="CHEBI:57540"/>
        <dbReference type="ChEBI" id="CHEBI:57945"/>
        <dbReference type="ChEBI" id="CHEBI:132124"/>
    </reaction>
</comment>
<comment type="cofactor">
    <cofactor evidence="1 12">
        <name>[4Fe-4S] cluster</name>
        <dbReference type="ChEBI" id="CHEBI:49883"/>
    </cofactor>
</comment>
<dbReference type="SMART" id="SM00926">
    <property type="entry name" value="Molybdop_Fe4S4"/>
    <property type="match status" value="1"/>
</dbReference>
<keyword evidence="17" id="KW-1185">Reference proteome</keyword>
<dbReference type="InterPro" id="IPR006963">
    <property type="entry name" value="Mopterin_OxRdtase_4Fe-4S_dom"/>
</dbReference>
<evidence type="ECO:0000256" key="7">
    <source>
        <dbReference type="ARBA" id="ARBA00022967"/>
    </source>
</evidence>
<dbReference type="Pfam" id="PF13510">
    <property type="entry name" value="Fer2_4"/>
    <property type="match status" value="1"/>
</dbReference>
<dbReference type="Gene3D" id="3.40.50.740">
    <property type="match status" value="2"/>
</dbReference>
<reference evidence="16" key="1">
    <citation type="submission" date="2022-03" db="EMBL/GenBank/DDBJ databases">
        <title>Complete genome sequence of Caldinitratiruptor microaerophilus.</title>
        <authorList>
            <person name="Mukaiyama R."/>
            <person name="Nishiyama T."/>
            <person name="Ueda K."/>
        </authorList>
    </citation>
    <scope>NUCLEOTIDE SEQUENCE</scope>
    <source>
        <strain evidence="16">JCM 16183</strain>
    </source>
</reference>
<name>A0AA35CJ70_9FIRM</name>
<keyword evidence="3 12" id="KW-0004">4Fe-4S</keyword>
<evidence type="ECO:0000259" key="13">
    <source>
        <dbReference type="PROSITE" id="PS51085"/>
    </source>
</evidence>
<dbReference type="Pfam" id="PF01568">
    <property type="entry name" value="Molydop_binding"/>
    <property type="match status" value="1"/>
</dbReference>
<dbReference type="EMBL" id="AP025628">
    <property type="protein sequence ID" value="BDG59454.1"/>
    <property type="molecule type" value="Genomic_DNA"/>
</dbReference>
<dbReference type="KEGG" id="cmic:caldi_05440"/>
<dbReference type="PROSITE" id="PS51085">
    <property type="entry name" value="2FE2S_FER_2"/>
    <property type="match status" value="1"/>
</dbReference>
<comment type="similarity">
    <text evidence="2 12">Belongs to the complex I 75 kDa subunit family.</text>
</comment>
<dbReference type="SUPFAM" id="SSF50692">
    <property type="entry name" value="ADC-like"/>
    <property type="match status" value="1"/>
</dbReference>
<dbReference type="Pfam" id="PF22117">
    <property type="entry name" value="Fer4_Nqo3"/>
    <property type="match status" value="1"/>
</dbReference>
<dbReference type="GO" id="GO:0046872">
    <property type="term" value="F:metal ion binding"/>
    <property type="evidence" value="ECO:0007669"/>
    <property type="project" value="UniProtKB-UniRule"/>
</dbReference>
<organism evidence="16 17">
    <name type="scientific">Caldinitratiruptor microaerophilus</name>
    <dbReference type="NCBI Taxonomy" id="671077"/>
    <lineage>
        <taxon>Bacteria</taxon>
        <taxon>Bacillati</taxon>
        <taxon>Bacillota</taxon>
        <taxon>Clostridia</taxon>
        <taxon>Eubacteriales</taxon>
        <taxon>Symbiobacteriaceae</taxon>
        <taxon>Caldinitratiruptor</taxon>
    </lineage>
</organism>
<keyword evidence="7 12" id="KW-1278">Translocase</keyword>